<evidence type="ECO:0000313" key="2">
    <source>
        <dbReference type="EMBL" id="KAA4630180.1"/>
    </source>
</evidence>
<accession>A0A642BXX7</accession>
<feature type="domain" description="HipA N-terminal subdomain 1" evidence="1">
    <location>
        <begin position="7"/>
        <end position="121"/>
    </location>
</feature>
<dbReference type="Pfam" id="PF13657">
    <property type="entry name" value="Couple_hipA"/>
    <property type="match status" value="1"/>
</dbReference>
<proteinExistence type="predicted"/>
<protein>
    <submittedName>
        <fullName evidence="2">Type II toxin-antitoxin system HipA family toxin</fullName>
    </submittedName>
</protein>
<dbReference type="AlphaFoldDB" id="A0A642BXX7"/>
<dbReference type="EMBL" id="VWFQ01000240">
    <property type="protein sequence ID" value="KAA4630180.1"/>
    <property type="molecule type" value="Genomic_DNA"/>
</dbReference>
<evidence type="ECO:0000259" key="1">
    <source>
        <dbReference type="Pfam" id="PF13657"/>
    </source>
</evidence>
<feature type="non-terminal residue" evidence="2">
    <location>
        <position position="161"/>
    </location>
</feature>
<organism evidence="2">
    <name type="scientific">Bacteroides ovatus</name>
    <dbReference type="NCBI Taxonomy" id="28116"/>
    <lineage>
        <taxon>Bacteria</taxon>
        <taxon>Pseudomonadati</taxon>
        <taxon>Bacteroidota</taxon>
        <taxon>Bacteroidia</taxon>
        <taxon>Bacteroidales</taxon>
        <taxon>Bacteroidaceae</taxon>
        <taxon>Bacteroides</taxon>
    </lineage>
</organism>
<gene>
    <name evidence="2" type="ORF">F3B52_28130</name>
</gene>
<dbReference type="InterPro" id="IPR017508">
    <property type="entry name" value="HipA_N1"/>
</dbReference>
<name>A0A642BXX7_BACOV</name>
<sequence>MDDLIVNVKIWDRLVGALIWDKNKNVASFQFEPKFLRAGLDVSPIVMPLKKSSKDTVYQFLGNRNECFKGLPGLIADSLPDKYGNKIIDEWFAAHGLMGEEITPLDRLCYIGSRGMGALEFMLDKDIKELNASSRLHIEELTAWADQVFKDRVNFREKLLQ</sequence>
<reference evidence="2" key="1">
    <citation type="journal article" date="2019" name="Nat. Med.">
        <title>A library of human gut bacterial isolates paired with longitudinal multiomics data enables mechanistic microbiome research.</title>
        <authorList>
            <person name="Poyet M."/>
            <person name="Groussin M."/>
            <person name="Gibbons S.M."/>
            <person name="Avila-Pacheco J."/>
            <person name="Jiang X."/>
            <person name="Kearney S.M."/>
            <person name="Perrotta A.R."/>
            <person name="Berdy B."/>
            <person name="Zhao S."/>
            <person name="Lieberman T.D."/>
            <person name="Swanson P.K."/>
            <person name="Smith M."/>
            <person name="Roesemann S."/>
            <person name="Alexander J.E."/>
            <person name="Rich S.A."/>
            <person name="Livny J."/>
            <person name="Vlamakis H."/>
            <person name="Clish C."/>
            <person name="Bullock K."/>
            <person name="Deik A."/>
            <person name="Scott J."/>
            <person name="Pierce K.A."/>
            <person name="Xavier R.J."/>
            <person name="Alm E.J."/>
        </authorList>
    </citation>
    <scope>NUCLEOTIDE SEQUENCE</scope>
    <source>
        <strain evidence="2">BIOML-A16</strain>
    </source>
</reference>
<comment type="caution">
    <text evidence="2">The sequence shown here is derived from an EMBL/GenBank/DDBJ whole genome shotgun (WGS) entry which is preliminary data.</text>
</comment>